<organism evidence="2 3">
    <name type="scientific">Cucumis melo var. makuwa</name>
    <name type="common">Oriental melon</name>
    <dbReference type="NCBI Taxonomy" id="1194695"/>
    <lineage>
        <taxon>Eukaryota</taxon>
        <taxon>Viridiplantae</taxon>
        <taxon>Streptophyta</taxon>
        <taxon>Embryophyta</taxon>
        <taxon>Tracheophyta</taxon>
        <taxon>Spermatophyta</taxon>
        <taxon>Magnoliopsida</taxon>
        <taxon>eudicotyledons</taxon>
        <taxon>Gunneridae</taxon>
        <taxon>Pentapetalae</taxon>
        <taxon>rosids</taxon>
        <taxon>fabids</taxon>
        <taxon>Cucurbitales</taxon>
        <taxon>Cucurbitaceae</taxon>
        <taxon>Benincaseae</taxon>
        <taxon>Cucumis</taxon>
    </lineage>
</organism>
<dbReference type="InterPro" id="IPR001584">
    <property type="entry name" value="Integrase_cat-core"/>
</dbReference>
<evidence type="ECO:0000313" key="2">
    <source>
        <dbReference type="EMBL" id="KAA0057975.1"/>
    </source>
</evidence>
<evidence type="ECO:0000313" key="3">
    <source>
        <dbReference type="Proteomes" id="UP000321393"/>
    </source>
</evidence>
<dbReference type="PANTHER" id="PTHR35046:SF26">
    <property type="entry name" value="RNA-DIRECTED DNA POLYMERASE"/>
    <property type="match status" value="1"/>
</dbReference>
<comment type="caution">
    <text evidence="2">The sequence shown here is derived from an EMBL/GenBank/DDBJ whole genome shotgun (WGS) entry which is preliminary data.</text>
</comment>
<dbReference type="Proteomes" id="UP000321393">
    <property type="component" value="Unassembled WGS sequence"/>
</dbReference>
<dbReference type="Gene3D" id="3.30.420.10">
    <property type="entry name" value="Ribonuclease H-like superfamily/Ribonuclease H"/>
    <property type="match status" value="1"/>
</dbReference>
<accession>A0A5A7UWI7</accession>
<dbReference type="InterPro" id="IPR012337">
    <property type="entry name" value="RNaseH-like_sf"/>
</dbReference>
<dbReference type="STRING" id="1194695.A0A5A7UWI7"/>
<gene>
    <name evidence="2" type="ORF">E6C27_scaffold274G002790</name>
</gene>
<dbReference type="OrthoDB" id="1935586at2759"/>
<dbReference type="PROSITE" id="PS50994">
    <property type="entry name" value="INTEGRASE"/>
    <property type="match status" value="1"/>
</dbReference>
<dbReference type="SUPFAM" id="SSF53098">
    <property type="entry name" value="Ribonuclease H-like"/>
    <property type="match status" value="1"/>
</dbReference>
<evidence type="ECO:0000259" key="1">
    <source>
        <dbReference type="PROSITE" id="PS50994"/>
    </source>
</evidence>
<name>A0A5A7UWI7_CUCMM</name>
<reference evidence="2 3" key="1">
    <citation type="submission" date="2019-08" db="EMBL/GenBank/DDBJ databases">
        <title>Draft genome sequences of two oriental melons (Cucumis melo L. var makuwa).</title>
        <authorList>
            <person name="Kwon S.-Y."/>
        </authorList>
    </citation>
    <scope>NUCLEOTIDE SEQUENCE [LARGE SCALE GENOMIC DNA]</scope>
    <source>
        <strain evidence="3">cv. SW 3</strain>
        <tissue evidence="2">Leaf</tissue>
    </source>
</reference>
<sequence length="161" mass="18725">MSHFLPCRKTSDVVYIANVFFKKVLRLHGIPKSIVSDRDVKCLSHFWRTLWKKFNTSLKFSTTSHPQTDGQTEVTNRTFSNLIRCIGGHKPKQWDLVLAQAEFAFNHMKNRTTRKLPFEIVYTKLPRLTVDLTNIPSNVVLSYETENMAKRIAKFHQDITA</sequence>
<dbReference type="EMBL" id="SSTE01006842">
    <property type="protein sequence ID" value="KAA0057975.1"/>
    <property type="molecule type" value="Genomic_DNA"/>
</dbReference>
<proteinExistence type="predicted"/>
<dbReference type="GO" id="GO:0003676">
    <property type="term" value="F:nucleic acid binding"/>
    <property type="evidence" value="ECO:0007669"/>
    <property type="project" value="InterPro"/>
</dbReference>
<dbReference type="AlphaFoldDB" id="A0A5A7UWI7"/>
<dbReference type="PANTHER" id="PTHR35046">
    <property type="entry name" value="ZINC KNUCKLE (CCHC-TYPE) FAMILY PROTEIN"/>
    <property type="match status" value="1"/>
</dbReference>
<feature type="domain" description="Integrase catalytic" evidence="1">
    <location>
        <begin position="1"/>
        <end position="125"/>
    </location>
</feature>
<dbReference type="InterPro" id="IPR036397">
    <property type="entry name" value="RNaseH_sf"/>
</dbReference>
<dbReference type="GO" id="GO:0015074">
    <property type="term" value="P:DNA integration"/>
    <property type="evidence" value="ECO:0007669"/>
    <property type="project" value="InterPro"/>
</dbReference>
<protein>
    <submittedName>
        <fullName evidence="2">DNA/RNA polymerases superfamily protein</fullName>
    </submittedName>
</protein>